<organism evidence="1">
    <name type="scientific">marine metagenome</name>
    <dbReference type="NCBI Taxonomy" id="408172"/>
    <lineage>
        <taxon>unclassified sequences</taxon>
        <taxon>metagenomes</taxon>
        <taxon>ecological metagenomes</taxon>
    </lineage>
</organism>
<reference evidence="1" key="1">
    <citation type="submission" date="2018-05" db="EMBL/GenBank/DDBJ databases">
        <authorList>
            <person name="Lanie J.A."/>
            <person name="Ng W.-L."/>
            <person name="Kazmierczak K.M."/>
            <person name="Andrzejewski T.M."/>
            <person name="Davidsen T.M."/>
            <person name="Wayne K.J."/>
            <person name="Tettelin H."/>
            <person name="Glass J.I."/>
            <person name="Rusch D."/>
            <person name="Podicherti R."/>
            <person name="Tsui H.-C.T."/>
            <person name="Winkler M.E."/>
        </authorList>
    </citation>
    <scope>NUCLEOTIDE SEQUENCE</scope>
</reference>
<sequence>MNLRSIESIENWENLQNGNITIDWMEYDGFPISRAETILNHPMDEIAALIQDLDNYPKVFKRVTKTRQLEPDVAQI</sequence>
<dbReference type="AlphaFoldDB" id="A0A382GTC4"/>
<accession>A0A382GTC4</accession>
<evidence type="ECO:0000313" key="1">
    <source>
        <dbReference type="EMBL" id="SVB78348.1"/>
    </source>
</evidence>
<dbReference type="EMBL" id="UINC01057329">
    <property type="protein sequence ID" value="SVB78348.1"/>
    <property type="molecule type" value="Genomic_DNA"/>
</dbReference>
<name>A0A382GTC4_9ZZZZ</name>
<feature type="non-terminal residue" evidence="1">
    <location>
        <position position="76"/>
    </location>
</feature>
<gene>
    <name evidence="1" type="ORF">METZ01_LOCUS231202</name>
</gene>
<proteinExistence type="predicted"/>
<protein>
    <submittedName>
        <fullName evidence="1">Uncharacterized protein</fullName>
    </submittedName>
</protein>
<dbReference type="SUPFAM" id="SSF55961">
    <property type="entry name" value="Bet v1-like"/>
    <property type="match status" value="1"/>
</dbReference>